<comment type="caution">
    <text evidence="11">The sequence shown here is derived from an EMBL/GenBank/DDBJ whole genome shotgun (WGS) entry which is preliminary data.</text>
</comment>
<dbReference type="AlphaFoldDB" id="A0A2K1NXA9"/>
<dbReference type="EC" id="3.4.17.19" evidence="8"/>
<proteinExistence type="inferred from homology"/>
<dbReference type="GO" id="GO:0004181">
    <property type="term" value="F:metallocarboxypeptidase activity"/>
    <property type="evidence" value="ECO:0007669"/>
    <property type="project" value="UniProtKB-UniRule"/>
</dbReference>
<dbReference type="Pfam" id="PF02074">
    <property type="entry name" value="Peptidase_M32"/>
    <property type="match status" value="1"/>
</dbReference>
<dbReference type="FunFam" id="1.10.1370.30:FF:000003">
    <property type="entry name" value="Thermostable carboxypeptidase 1"/>
    <property type="match status" value="1"/>
</dbReference>
<dbReference type="SUPFAM" id="SSF55486">
    <property type="entry name" value="Metalloproteases ('zincins'), catalytic domain"/>
    <property type="match status" value="1"/>
</dbReference>
<keyword evidence="2 8" id="KW-0645">Protease</keyword>
<keyword evidence="1 8" id="KW-0121">Carboxypeptidase</keyword>
<evidence type="ECO:0000256" key="8">
    <source>
        <dbReference type="PIRNR" id="PIRNR006615"/>
    </source>
</evidence>
<keyword evidence="3 8" id="KW-0479">Metal-binding</keyword>
<dbReference type="Proteomes" id="UP000236434">
    <property type="component" value="Unassembled WGS sequence"/>
</dbReference>
<evidence type="ECO:0000313" key="11">
    <source>
        <dbReference type="EMBL" id="PNR95077.1"/>
    </source>
</evidence>
<dbReference type="PIRSF" id="PIRSF006615">
    <property type="entry name" value="Zn_crbxpep_Taq"/>
    <property type="match status" value="1"/>
</dbReference>
<feature type="active site" description="Proton donor/acceptor" evidence="10">
    <location>
        <position position="265"/>
    </location>
</feature>
<feature type="binding site" evidence="9">
    <location>
        <position position="264"/>
    </location>
    <ligand>
        <name>Zn(2+)</name>
        <dbReference type="ChEBI" id="CHEBI:29105"/>
        <note>catalytic</note>
    </ligand>
</feature>
<comment type="catalytic activity">
    <reaction evidence="6 8">
        <text>Release of a C-terminal amino acid with broad specificity, except for -Pro.</text>
        <dbReference type="EC" id="3.4.17.19"/>
    </reaction>
</comment>
<dbReference type="GO" id="GO:0006508">
    <property type="term" value="P:proteolysis"/>
    <property type="evidence" value="ECO:0007669"/>
    <property type="project" value="UniProtKB-UniRule"/>
</dbReference>
<keyword evidence="4 8" id="KW-0378">Hydrolase</keyword>
<evidence type="ECO:0000256" key="10">
    <source>
        <dbReference type="PIRSR" id="PIRSR006615-2"/>
    </source>
</evidence>
<gene>
    <name evidence="11" type="ORF">X929_09545</name>
</gene>
<evidence type="ECO:0000256" key="4">
    <source>
        <dbReference type="ARBA" id="ARBA00022801"/>
    </source>
</evidence>
<evidence type="ECO:0000256" key="9">
    <source>
        <dbReference type="PIRSR" id="PIRSR006615-1"/>
    </source>
</evidence>
<keyword evidence="9" id="KW-0862">Zinc</keyword>
<feature type="binding site" evidence="9">
    <location>
        <position position="268"/>
    </location>
    <ligand>
        <name>Zn(2+)</name>
        <dbReference type="ChEBI" id="CHEBI:29105"/>
        <note>catalytic</note>
    </ligand>
</feature>
<evidence type="ECO:0000256" key="7">
    <source>
        <dbReference type="ARBA" id="ARBA00061580"/>
    </source>
</evidence>
<accession>A0A2K1NXA9</accession>
<reference evidence="11 12" key="1">
    <citation type="submission" date="2013-12" db="EMBL/GenBank/DDBJ databases">
        <title>Comparative genomics of Petrotoga isolates.</title>
        <authorList>
            <person name="Nesbo C.L."/>
            <person name="Charchuk R."/>
            <person name="Chow K."/>
        </authorList>
    </citation>
    <scope>NUCLEOTIDE SEQUENCE [LARGE SCALE GENOMIC DNA]</scope>
    <source>
        <strain evidence="11 12">DSM 13574</strain>
    </source>
</reference>
<name>A0A2K1NXA9_9BACT</name>
<dbReference type="PANTHER" id="PTHR34217:SF1">
    <property type="entry name" value="CARBOXYPEPTIDASE 1"/>
    <property type="match status" value="1"/>
</dbReference>
<evidence type="ECO:0000256" key="6">
    <source>
        <dbReference type="ARBA" id="ARBA00052755"/>
    </source>
</evidence>
<protein>
    <recommendedName>
        <fullName evidence="8">Metal-dependent carboxypeptidase</fullName>
        <ecNumber evidence="8">3.4.17.19</ecNumber>
    </recommendedName>
</protein>
<comment type="similarity">
    <text evidence="7 8">Belongs to the peptidase M32 family.</text>
</comment>
<dbReference type="InterPro" id="IPR001333">
    <property type="entry name" value="Peptidase_M32_Taq"/>
</dbReference>
<organism evidence="11 12">
    <name type="scientific">Petrotoga olearia DSM 13574</name>
    <dbReference type="NCBI Taxonomy" id="1122955"/>
    <lineage>
        <taxon>Bacteria</taxon>
        <taxon>Thermotogati</taxon>
        <taxon>Thermotogota</taxon>
        <taxon>Thermotogae</taxon>
        <taxon>Petrotogales</taxon>
        <taxon>Petrotogaceae</taxon>
        <taxon>Petrotoga</taxon>
    </lineage>
</organism>
<dbReference type="EMBL" id="AZRL01000022">
    <property type="protein sequence ID" value="PNR95077.1"/>
    <property type="molecule type" value="Genomic_DNA"/>
</dbReference>
<evidence type="ECO:0000256" key="1">
    <source>
        <dbReference type="ARBA" id="ARBA00022645"/>
    </source>
</evidence>
<dbReference type="Gene3D" id="1.10.1370.30">
    <property type="match status" value="1"/>
</dbReference>
<dbReference type="GO" id="GO:0008270">
    <property type="term" value="F:zinc ion binding"/>
    <property type="evidence" value="ECO:0007669"/>
    <property type="project" value="UniProtKB-ARBA"/>
</dbReference>
<dbReference type="OrthoDB" id="9772308at2"/>
<evidence type="ECO:0000256" key="5">
    <source>
        <dbReference type="ARBA" id="ARBA00023049"/>
    </source>
</evidence>
<dbReference type="PRINTS" id="PR00998">
    <property type="entry name" value="CRBOXYPTASET"/>
</dbReference>
<dbReference type="PROSITE" id="PS52034">
    <property type="entry name" value="PEPTIDASE_M32"/>
    <property type="match status" value="1"/>
</dbReference>
<sequence length="499" mass="58510">MSKFEEFKEFQAKISRYGQAIALMHWDLETNAPNNSFEYRSKALGELTEALFKMSVSDQMGEFLDYFSKKENYDELGEIDQAMVRVAKKDFDKFKKLPPQLVRKLAETTSKAGHFWKKAREEDNFALFEPYLQEVVSLEKEQAEALGYEKNRYDALLDLFEPGLKTETLKGTINYLKEHLLPFMQELFEKGKEPRYDFFEGDFDVNKQEELSLEALKFMKFDFNSGRMDMSAHPFTTKIGPKDVRITTRYNNQDLRYSLFSTIHEGGHALYELHIPEEFFETPLDEGTSMAVHESQSRFWENIIGRGPHFWVFFSKKLKNIFPSFEGITSDELYKGVNIVKKDFIRTEADEVTYNFHIMLRFEIEEALINDRIKVNELPTVWNDKMKEYFGIVPPNDALGVLQDVHWSNGQFGYFPSYMLGNLYSAQLFSKLKKDLKDYSSQIEKGDSTEVLNWLVENVHKYGKMYEPEELLKKVTGETLNPKYFVDYIKEKFSAIYGL</sequence>
<dbReference type="CDD" id="cd06460">
    <property type="entry name" value="M32_Taq"/>
    <property type="match status" value="1"/>
</dbReference>
<comment type="cofactor">
    <cofactor evidence="9">
        <name>Zn(2+)</name>
        <dbReference type="ChEBI" id="CHEBI:29105"/>
    </cofactor>
    <text evidence="9">Binds 1 zinc ion per subunit.</text>
</comment>
<evidence type="ECO:0000256" key="3">
    <source>
        <dbReference type="ARBA" id="ARBA00022723"/>
    </source>
</evidence>
<comment type="function">
    <text evidence="8">Broad specificity carboxypetidase that releases amino acids sequentially from the C-terminus, including neutral, aromatic, polar and basic residues.</text>
</comment>
<dbReference type="RefSeq" id="WP_103067741.1">
    <property type="nucleotide sequence ID" value="NZ_AZRL01000022.1"/>
</dbReference>
<feature type="binding site" evidence="9">
    <location>
        <position position="294"/>
    </location>
    <ligand>
        <name>Zn(2+)</name>
        <dbReference type="ChEBI" id="CHEBI:29105"/>
        <note>catalytic</note>
    </ligand>
</feature>
<evidence type="ECO:0000256" key="2">
    <source>
        <dbReference type="ARBA" id="ARBA00022670"/>
    </source>
</evidence>
<evidence type="ECO:0000313" key="12">
    <source>
        <dbReference type="Proteomes" id="UP000236434"/>
    </source>
</evidence>
<keyword evidence="5 8" id="KW-0482">Metalloprotease</keyword>
<dbReference type="PANTHER" id="PTHR34217">
    <property type="entry name" value="METAL-DEPENDENT CARBOXYPEPTIDASE"/>
    <property type="match status" value="1"/>
</dbReference>